<feature type="compositionally biased region" description="Basic and acidic residues" evidence="1">
    <location>
        <begin position="1"/>
        <end position="12"/>
    </location>
</feature>
<dbReference type="Proteomes" id="UP001187343">
    <property type="component" value="Unassembled WGS sequence"/>
</dbReference>
<organism evidence="2 3">
    <name type="scientific">Cirrhinus molitorella</name>
    <name type="common">mud carp</name>
    <dbReference type="NCBI Taxonomy" id="172907"/>
    <lineage>
        <taxon>Eukaryota</taxon>
        <taxon>Metazoa</taxon>
        <taxon>Chordata</taxon>
        <taxon>Craniata</taxon>
        <taxon>Vertebrata</taxon>
        <taxon>Euteleostomi</taxon>
        <taxon>Actinopterygii</taxon>
        <taxon>Neopterygii</taxon>
        <taxon>Teleostei</taxon>
        <taxon>Ostariophysi</taxon>
        <taxon>Cypriniformes</taxon>
        <taxon>Cyprinidae</taxon>
        <taxon>Labeoninae</taxon>
        <taxon>Labeonini</taxon>
        <taxon>Cirrhinus</taxon>
    </lineage>
</organism>
<reference evidence="2" key="1">
    <citation type="submission" date="2023-08" db="EMBL/GenBank/DDBJ databases">
        <title>Chromosome-level Genome Assembly of mud carp (Cirrhinus molitorella).</title>
        <authorList>
            <person name="Liu H."/>
        </authorList>
    </citation>
    <scope>NUCLEOTIDE SEQUENCE</scope>
    <source>
        <strain evidence="2">Prfri</strain>
        <tissue evidence="2">Muscle</tissue>
    </source>
</reference>
<dbReference type="EMBL" id="JAUYZG010000024">
    <property type="protein sequence ID" value="KAK2869977.1"/>
    <property type="molecule type" value="Genomic_DNA"/>
</dbReference>
<feature type="region of interest" description="Disordered" evidence="1">
    <location>
        <begin position="1"/>
        <end position="34"/>
    </location>
</feature>
<accession>A0AA88NYC9</accession>
<evidence type="ECO:0000256" key="1">
    <source>
        <dbReference type="SAM" id="MobiDB-lite"/>
    </source>
</evidence>
<proteinExistence type="predicted"/>
<evidence type="ECO:0000313" key="3">
    <source>
        <dbReference type="Proteomes" id="UP001187343"/>
    </source>
</evidence>
<comment type="caution">
    <text evidence="2">The sequence shown here is derived from an EMBL/GenBank/DDBJ whole genome shotgun (WGS) entry which is preliminary data.</text>
</comment>
<sequence>MEDGGEESRDEVAMDGAQGEGMHVGREREELPGVGSAKSLTWEWDWQRRDSLCESTYESALPGPITLLNQEPRFQVDFECRPNIQ</sequence>
<evidence type="ECO:0000313" key="2">
    <source>
        <dbReference type="EMBL" id="KAK2869977.1"/>
    </source>
</evidence>
<gene>
    <name evidence="2" type="ORF">Q8A67_024369</name>
</gene>
<keyword evidence="3" id="KW-1185">Reference proteome</keyword>
<protein>
    <submittedName>
        <fullName evidence="2">Uncharacterized protein</fullName>
    </submittedName>
</protein>
<name>A0AA88NYC9_9TELE</name>
<dbReference type="AlphaFoldDB" id="A0AA88NYC9"/>